<dbReference type="Proteomes" id="UP000827872">
    <property type="component" value="Linkage Group LG04"/>
</dbReference>
<proteinExistence type="predicted"/>
<dbReference type="EMBL" id="CM037617">
    <property type="protein sequence ID" value="KAH8005231.1"/>
    <property type="molecule type" value="Genomic_DNA"/>
</dbReference>
<accession>A0ACB8FIC2</accession>
<comment type="caution">
    <text evidence="1">The sequence shown here is derived from an EMBL/GenBank/DDBJ whole genome shotgun (WGS) entry which is preliminary data.</text>
</comment>
<reference evidence="1" key="1">
    <citation type="submission" date="2021-08" db="EMBL/GenBank/DDBJ databases">
        <title>The first chromosome-level gecko genome reveals the dynamic sex chromosomes of Neotropical dwarf geckos (Sphaerodactylidae: Sphaerodactylus).</title>
        <authorList>
            <person name="Pinto B.J."/>
            <person name="Keating S.E."/>
            <person name="Gamble T."/>
        </authorList>
    </citation>
    <scope>NUCLEOTIDE SEQUENCE</scope>
    <source>
        <strain evidence="1">TG3544</strain>
    </source>
</reference>
<sequence>MMGERIKFRNGEQSQVALFCNEKEEMLLNKKLKILESLRKQAENALTLDQRIVYKRFTIKLRRSELAHARLLGNKDIVKRLSQSLFPDLHSVVTDGSEKAVRVILQNAETSRVLSAPSRIQSHLASVSVAKKSICESSQGKEAEIKDAQECFGQGEEQRTQIREQRRNTPGAKNALTGEEETDFSKSALFLEHRRPYTANYGKQYSRSNMNDRYRERLVKKPSRLQDQALDAALPVNLFLPEDKDLEPNSMNGRDKKSHKQRPKSRNLFLGLNNTLLRRHSSMNDYTMLKNDGLLNNKVKLFLQKITDLQREQSCPLQDYYSERLQEKSGKKFQVNQDCLSYTEEQSKWNPVGSEANHRSITIKKLDRNFIRKDSPFEILTWEYYNEIVTKENLTERKWPNNNPYQVIKN</sequence>
<protein>
    <submittedName>
        <fullName evidence="1">Uncharacterized protein</fullName>
    </submittedName>
</protein>
<gene>
    <name evidence="1" type="ORF">K3G42_025298</name>
</gene>
<name>A0ACB8FIC2_9SAUR</name>
<evidence type="ECO:0000313" key="2">
    <source>
        <dbReference type="Proteomes" id="UP000827872"/>
    </source>
</evidence>
<evidence type="ECO:0000313" key="1">
    <source>
        <dbReference type="EMBL" id="KAH8005231.1"/>
    </source>
</evidence>
<organism evidence="1 2">
    <name type="scientific">Sphaerodactylus townsendi</name>
    <dbReference type="NCBI Taxonomy" id="933632"/>
    <lineage>
        <taxon>Eukaryota</taxon>
        <taxon>Metazoa</taxon>
        <taxon>Chordata</taxon>
        <taxon>Craniata</taxon>
        <taxon>Vertebrata</taxon>
        <taxon>Euteleostomi</taxon>
        <taxon>Lepidosauria</taxon>
        <taxon>Squamata</taxon>
        <taxon>Bifurcata</taxon>
        <taxon>Gekkota</taxon>
        <taxon>Sphaerodactylidae</taxon>
        <taxon>Sphaerodactylus</taxon>
    </lineage>
</organism>
<keyword evidence="2" id="KW-1185">Reference proteome</keyword>